<protein>
    <submittedName>
        <fullName evidence="2">Uncharacterized protein</fullName>
    </submittedName>
</protein>
<dbReference type="AlphaFoldDB" id="A0ABD2MIE3"/>
<evidence type="ECO:0000256" key="1">
    <source>
        <dbReference type="SAM" id="MobiDB-lite"/>
    </source>
</evidence>
<comment type="caution">
    <text evidence="2">The sequence shown here is derived from an EMBL/GenBank/DDBJ whole genome shotgun (WGS) entry which is preliminary data.</text>
</comment>
<accession>A0ABD2MIE3</accession>
<evidence type="ECO:0000313" key="3">
    <source>
        <dbReference type="Proteomes" id="UP001516400"/>
    </source>
</evidence>
<proteinExistence type="predicted"/>
<feature type="region of interest" description="Disordered" evidence="1">
    <location>
        <begin position="106"/>
        <end position="160"/>
    </location>
</feature>
<feature type="compositionally biased region" description="Basic and acidic residues" evidence="1">
    <location>
        <begin position="146"/>
        <end position="160"/>
    </location>
</feature>
<dbReference type="Proteomes" id="UP001516400">
    <property type="component" value="Unassembled WGS sequence"/>
</dbReference>
<organism evidence="2 3">
    <name type="scientific">Cryptolaemus montrouzieri</name>
    <dbReference type="NCBI Taxonomy" id="559131"/>
    <lineage>
        <taxon>Eukaryota</taxon>
        <taxon>Metazoa</taxon>
        <taxon>Ecdysozoa</taxon>
        <taxon>Arthropoda</taxon>
        <taxon>Hexapoda</taxon>
        <taxon>Insecta</taxon>
        <taxon>Pterygota</taxon>
        <taxon>Neoptera</taxon>
        <taxon>Endopterygota</taxon>
        <taxon>Coleoptera</taxon>
        <taxon>Polyphaga</taxon>
        <taxon>Cucujiformia</taxon>
        <taxon>Coccinelloidea</taxon>
        <taxon>Coccinellidae</taxon>
        <taxon>Scymninae</taxon>
        <taxon>Scymnini</taxon>
        <taxon>Cryptolaemus</taxon>
    </lineage>
</organism>
<gene>
    <name evidence="2" type="ORF">HHI36_010305</name>
</gene>
<keyword evidence="3" id="KW-1185">Reference proteome</keyword>
<name>A0ABD2MIE3_9CUCU</name>
<dbReference type="EMBL" id="JABFTP020000001">
    <property type="protein sequence ID" value="KAL3266119.1"/>
    <property type="molecule type" value="Genomic_DNA"/>
</dbReference>
<feature type="compositionally biased region" description="Basic and acidic residues" evidence="1">
    <location>
        <begin position="30"/>
        <end position="59"/>
    </location>
</feature>
<feature type="region of interest" description="Disordered" evidence="1">
    <location>
        <begin position="1"/>
        <end position="73"/>
    </location>
</feature>
<sequence>MEKRKEDYKSSISGEGCLMQDVLPAPTVQPREEKKSTTLKEYLPTKEPQKPIQKPERKGGTVAPSELAPSLESEDIIEKASEFLAIAKAENPFAFHALKSDHPAKLKKARVAHHSEQKIEASPVAEEALPQLKSAEKLIPSAPENVIEKKEALPENKERDENEKLEEIYINLLPRVKNRKKLKYLVYL</sequence>
<reference evidence="2 3" key="1">
    <citation type="journal article" date="2021" name="BMC Biol.">
        <title>Horizontally acquired antibacterial genes associated with adaptive radiation of ladybird beetles.</title>
        <authorList>
            <person name="Li H.S."/>
            <person name="Tang X.F."/>
            <person name="Huang Y.H."/>
            <person name="Xu Z.Y."/>
            <person name="Chen M.L."/>
            <person name="Du X.Y."/>
            <person name="Qiu B.Y."/>
            <person name="Chen P.T."/>
            <person name="Zhang W."/>
            <person name="Slipinski A."/>
            <person name="Escalona H.E."/>
            <person name="Waterhouse R.M."/>
            <person name="Zwick A."/>
            <person name="Pang H."/>
        </authorList>
    </citation>
    <scope>NUCLEOTIDE SEQUENCE [LARGE SCALE GENOMIC DNA]</scope>
    <source>
        <strain evidence="2">SYSU2018</strain>
    </source>
</reference>
<evidence type="ECO:0000313" key="2">
    <source>
        <dbReference type="EMBL" id="KAL3266119.1"/>
    </source>
</evidence>